<dbReference type="InterPro" id="IPR005490">
    <property type="entry name" value="LD_TPept_cat_dom"/>
</dbReference>
<evidence type="ECO:0000256" key="7">
    <source>
        <dbReference type="PROSITE-ProRule" id="PRU01373"/>
    </source>
</evidence>
<dbReference type="CDD" id="cd16913">
    <property type="entry name" value="YkuD_like"/>
    <property type="match status" value="1"/>
</dbReference>
<organism evidence="10 11">
    <name type="scientific">Sandarakinorhabdus cyanobacteriorum</name>
    <dbReference type="NCBI Taxonomy" id="1981098"/>
    <lineage>
        <taxon>Bacteria</taxon>
        <taxon>Pseudomonadati</taxon>
        <taxon>Pseudomonadota</taxon>
        <taxon>Alphaproteobacteria</taxon>
        <taxon>Sphingomonadales</taxon>
        <taxon>Sphingosinicellaceae</taxon>
        <taxon>Sandarakinorhabdus</taxon>
    </lineage>
</organism>
<feature type="signal peptide" evidence="8">
    <location>
        <begin position="1"/>
        <end position="49"/>
    </location>
</feature>
<keyword evidence="5 7" id="KW-0573">Peptidoglycan synthesis</keyword>
<evidence type="ECO:0000256" key="3">
    <source>
        <dbReference type="ARBA" id="ARBA00022679"/>
    </source>
</evidence>
<dbReference type="Proteomes" id="UP000216991">
    <property type="component" value="Unassembled WGS sequence"/>
</dbReference>
<evidence type="ECO:0000256" key="2">
    <source>
        <dbReference type="ARBA" id="ARBA00005992"/>
    </source>
</evidence>
<dbReference type="PANTHER" id="PTHR41533">
    <property type="entry name" value="L,D-TRANSPEPTIDASE HI_1667-RELATED"/>
    <property type="match status" value="1"/>
</dbReference>
<evidence type="ECO:0000256" key="1">
    <source>
        <dbReference type="ARBA" id="ARBA00004752"/>
    </source>
</evidence>
<keyword evidence="8" id="KW-0732">Signal</keyword>
<keyword evidence="4 7" id="KW-0133">Cell shape</keyword>
<dbReference type="AlphaFoldDB" id="A0A255YPQ4"/>
<dbReference type="GO" id="GO:0008360">
    <property type="term" value="P:regulation of cell shape"/>
    <property type="evidence" value="ECO:0007669"/>
    <property type="project" value="UniProtKB-UniRule"/>
</dbReference>
<proteinExistence type="inferred from homology"/>
<sequence length="303" mass="32408">MGRSIDMPPPNGACWRKFQGGPQMQRQIAPIPRPVAAMLAILLATAASAQPLATPAERLASLDSGTLSPSAQAAVVASRDAWRALTLLPTGRWLLVNIPAFEISLYDGPVRQATWRAIVGKPATPTPSFTGSATAVILNPWWDVPASIVAESVGRLVARNPKKAARDGYVRIGDRYRQMPGPANQLGQMKLDFVNAFSVGIHDTPSKPLFGRARRALSHGCIRVDDPFGFAATLLGPPASRDSLKTVADTSRTTQRLAFAAPLPVIVGNFTAEVADDGSLRLFDDVYRRVRTMPATASDACSM</sequence>
<evidence type="ECO:0000256" key="5">
    <source>
        <dbReference type="ARBA" id="ARBA00022984"/>
    </source>
</evidence>
<evidence type="ECO:0000313" key="11">
    <source>
        <dbReference type="Proteomes" id="UP000216991"/>
    </source>
</evidence>
<dbReference type="OrthoDB" id="9778545at2"/>
<dbReference type="Pfam" id="PF03734">
    <property type="entry name" value="YkuD"/>
    <property type="match status" value="1"/>
</dbReference>
<dbReference type="PROSITE" id="PS52029">
    <property type="entry name" value="LD_TPASE"/>
    <property type="match status" value="1"/>
</dbReference>
<keyword evidence="6 7" id="KW-0961">Cell wall biogenesis/degradation</keyword>
<evidence type="ECO:0000256" key="8">
    <source>
        <dbReference type="SAM" id="SignalP"/>
    </source>
</evidence>
<keyword evidence="11" id="KW-1185">Reference proteome</keyword>
<dbReference type="GO" id="GO:0004180">
    <property type="term" value="F:carboxypeptidase activity"/>
    <property type="evidence" value="ECO:0007669"/>
    <property type="project" value="UniProtKB-ARBA"/>
</dbReference>
<gene>
    <name evidence="10" type="ORF">CHU93_04895</name>
</gene>
<feature type="chain" id="PRO_5012852623" description="L,D-TPase catalytic domain-containing protein" evidence="8">
    <location>
        <begin position="50"/>
        <end position="303"/>
    </location>
</feature>
<feature type="active site" description="Proton donor/acceptor" evidence="7">
    <location>
        <position position="202"/>
    </location>
</feature>
<dbReference type="GO" id="GO:0009252">
    <property type="term" value="P:peptidoglycan biosynthetic process"/>
    <property type="evidence" value="ECO:0007669"/>
    <property type="project" value="UniProtKB-UniPathway"/>
</dbReference>
<evidence type="ECO:0000313" key="10">
    <source>
        <dbReference type="EMBL" id="OYQ31189.1"/>
    </source>
</evidence>
<evidence type="ECO:0000256" key="4">
    <source>
        <dbReference type="ARBA" id="ARBA00022960"/>
    </source>
</evidence>
<feature type="active site" description="Nucleophile" evidence="7">
    <location>
        <position position="221"/>
    </location>
</feature>
<dbReference type="InterPro" id="IPR052905">
    <property type="entry name" value="LD-transpeptidase_YkuD-like"/>
</dbReference>
<evidence type="ECO:0000259" key="9">
    <source>
        <dbReference type="PROSITE" id="PS52029"/>
    </source>
</evidence>
<dbReference type="GO" id="GO:0016740">
    <property type="term" value="F:transferase activity"/>
    <property type="evidence" value="ECO:0007669"/>
    <property type="project" value="UniProtKB-KW"/>
</dbReference>
<comment type="caution">
    <text evidence="10">The sequence shown here is derived from an EMBL/GenBank/DDBJ whole genome shotgun (WGS) entry which is preliminary data.</text>
</comment>
<dbReference type="InterPro" id="IPR038063">
    <property type="entry name" value="Transpep_catalytic_dom"/>
</dbReference>
<protein>
    <recommendedName>
        <fullName evidence="9">L,D-TPase catalytic domain-containing protein</fullName>
    </recommendedName>
</protein>
<keyword evidence="3" id="KW-0808">Transferase</keyword>
<dbReference type="UniPathway" id="UPA00219"/>
<comment type="similarity">
    <text evidence="2">Belongs to the YkuD family.</text>
</comment>
<comment type="pathway">
    <text evidence="1 7">Cell wall biogenesis; peptidoglycan biosynthesis.</text>
</comment>
<name>A0A255YPQ4_9SPHN</name>
<feature type="domain" description="L,D-TPase catalytic" evidence="9">
    <location>
        <begin position="92"/>
        <end position="247"/>
    </location>
</feature>
<dbReference type="GO" id="GO:0071555">
    <property type="term" value="P:cell wall organization"/>
    <property type="evidence" value="ECO:0007669"/>
    <property type="project" value="UniProtKB-UniRule"/>
</dbReference>
<accession>A0A255YPQ4</accession>
<dbReference type="SUPFAM" id="SSF141523">
    <property type="entry name" value="L,D-transpeptidase catalytic domain-like"/>
    <property type="match status" value="1"/>
</dbReference>
<dbReference type="Gene3D" id="2.40.440.10">
    <property type="entry name" value="L,D-transpeptidase catalytic domain-like"/>
    <property type="match status" value="1"/>
</dbReference>
<dbReference type="PANTHER" id="PTHR41533:SF2">
    <property type="entry name" value="BLR7131 PROTEIN"/>
    <property type="match status" value="1"/>
</dbReference>
<dbReference type="EMBL" id="NOXT01000090">
    <property type="protein sequence ID" value="OYQ31189.1"/>
    <property type="molecule type" value="Genomic_DNA"/>
</dbReference>
<reference evidence="10 11" key="1">
    <citation type="submission" date="2017-07" db="EMBL/GenBank/DDBJ databases">
        <title>Sandarakinorhabdus cyanobacteriorum sp. nov., a novel bacterium isolated from cyanobacterial aggregates in a eutrophic lake.</title>
        <authorList>
            <person name="Cai H."/>
        </authorList>
    </citation>
    <scope>NUCLEOTIDE SEQUENCE [LARGE SCALE GENOMIC DNA]</scope>
    <source>
        <strain evidence="10 11">TH057</strain>
    </source>
</reference>
<evidence type="ECO:0000256" key="6">
    <source>
        <dbReference type="ARBA" id="ARBA00023316"/>
    </source>
</evidence>